<organism evidence="7 8">
    <name type="scientific">Phytohabitans rumicis</name>
    <dbReference type="NCBI Taxonomy" id="1076125"/>
    <lineage>
        <taxon>Bacteria</taxon>
        <taxon>Bacillati</taxon>
        <taxon>Actinomycetota</taxon>
        <taxon>Actinomycetes</taxon>
        <taxon>Micromonosporales</taxon>
        <taxon>Micromonosporaceae</taxon>
    </lineage>
</organism>
<comment type="similarity">
    <text evidence="1">Belongs to the sigma-70 factor family. ECF subfamily.</text>
</comment>
<dbReference type="InterPro" id="IPR039425">
    <property type="entry name" value="RNA_pol_sigma-70-like"/>
</dbReference>
<dbReference type="GO" id="GO:0016987">
    <property type="term" value="F:sigma factor activity"/>
    <property type="evidence" value="ECO:0007669"/>
    <property type="project" value="UniProtKB-KW"/>
</dbReference>
<proteinExistence type="inferred from homology"/>
<dbReference type="NCBIfam" id="TIGR02937">
    <property type="entry name" value="sigma70-ECF"/>
    <property type="match status" value="1"/>
</dbReference>
<dbReference type="Pfam" id="PF08281">
    <property type="entry name" value="Sigma70_r4_2"/>
    <property type="match status" value="1"/>
</dbReference>
<dbReference type="AlphaFoldDB" id="A0A6V8L2P3"/>
<dbReference type="GO" id="GO:0003677">
    <property type="term" value="F:DNA binding"/>
    <property type="evidence" value="ECO:0007669"/>
    <property type="project" value="InterPro"/>
</dbReference>
<dbReference type="Pfam" id="PF04542">
    <property type="entry name" value="Sigma70_r2"/>
    <property type="match status" value="1"/>
</dbReference>
<dbReference type="InterPro" id="IPR013249">
    <property type="entry name" value="RNA_pol_sigma70_r4_t2"/>
</dbReference>
<dbReference type="InterPro" id="IPR013325">
    <property type="entry name" value="RNA_pol_sigma_r2"/>
</dbReference>
<sequence>MRTDVARDRAWHDDLCRQYHSRVMRVAAALLEDHWQDAEEVAQETFMTAWVKREVVGEDPWPWLYVTARNHVRTRWRQHRKRFQAHLRSVAEPVAPYDGGMGACEDRQDLVRAWRSLRVDDRELLLLSCDGTSDAQTAEILRITPAAVRKRRQRARDRLRKALEAMDAEIPMASVGTDKGT</sequence>
<name>A0A6V8L2P3_9ACTN</name>
<dbReference type="InterPro" id="IPR007627">
    <property type="entry name" value="RNA_pol_sigma70_r2"/>
</dbReference>
<dbReference type="SUPFAM" id="SSF88659">
    <property type="entry name" value="Sigma3 and sigma4 domains of RNA polymerase sigma factors"/>
    <property type="match status" value="1"/>
</dbReference>
<dbReference type="Gene3D" id="1.10.10.10">
    <property type="entry name" value="Winged helix-like DNA-binding domain superfamily/Winged helix DNA-binding domain"/>
    <property type="match status" value="1"/>
</dbReference>
<feature type="domain" description="RNA polymerase sigma factor 70 region 4 type 2" evidence="6">
    <location>
        <begin position="108"/>
        <end position="159"/>
    </location>
</feature>
<evidence type="ECO:0000313" key="8">
    <source>
        <dbReference type="Proteomes" id="UP000482960"/>
    </source>
</evidence>
<evidence type="ECO:0000256" key="2">
    <source>
        <dbReference type="ARBA" id="ARBA00023015"/>
    </source>
</evidence>
<evidence type="ECO:0000256" key="4">
    <source>
        <dbReference type="ARBA" id="ARBA00023163"/>
    </source>
</evidence>
<dbReference type="SUPFAM" id="SSF88946">
    <property type="entry name" value="Sigma2 domain of RNA polymerase sigma factors"/>
    <property type="match status" value="1"/>
</dbReference>
<protein>
    <recommendedName>
        <fullName evidence="9">DNA-directed RNA polymerase sigma-70 factor</fullName>
    </recommendedName>
</protein>
<dbReference type="InterPro" id="IPR014284">
    <property type="entry name" value="RNA_pol_sigma-70_dom"/>
</dbReference>
<dbReference type="EMBL" id="BLPG01000001">
    <property type="protein sequence ID" value="GFJ88376.1"/>
    <property type="molecule type" value="Genomic_DNA"/>
</dbReference>
<keyword evidence="4" id="KW-0804">Transcription</keyword>
<dbReference type="Gene3D" id="1.10.1740.10">
    <property type="match status" value="1"/>
</dbReference>
<dbReference type="PANTHER" id="PTHR43133:SF25">
    <property type="entry name" value="RNA POLYMERASE SIGMA FACTOR RFAY-RELATED"/>
    <property type="match status" value="1"/>
</dbReference>
<feature type="domain" description="RNA polymerase sigma-70 region 2" evidence="5">
    <location>
        <begin position="16"/>
        <end position="81"/>
    </location>
</feature>
<dbReference type="GO" id="GO:0006352">
    <property type="term" value="P:DNA-templated transcription initiation"/>
    <property type="evidence" value="ECO:0007669"/>
    <property type="project" value="InterPro"/>
</dbReference>
<keyword evidence="8" id="KW-1185">Reference proteome</keyword>
<evidence type="ECO:0000313" key="7">
    <source>
        <dbReference type="EMBL" id="GFJ88376.1"/>
    </source>
</evidence>
<dbReference type="PANTHER" id="PTHR43133">
    <property type="entry name" value="RNA POLYMERASE ECF-TYPE SIGMA FACTO"/>
    <property type="match status" value="1"/>
</dbReference>
<reference evidence="7 8" key="2">
    <citation type="submission" date="2020-03" db="EMBL/GenBank/DDBJ databases">
        <authorList>
            <person name="Ichikawa N."/>
            <person name="Kimura A."/>
            <person name="Kitahashi Y."/>
            <person name="Uohara A."/>
        </authorList>
    </citation>
    <scope>NUCLEOTIDE SEQUENCE [LARGE SCALE GENOMIC DNA]</scope>
    <source>
        <strain evidence="7 8">NBRC 108638</strain>
    </source>
</reference>
<evidence type="ECO:0000256" key="1">
    <source>
        <dbReference type="ARBA" id="ARBA00010641"/>
    </source>
</evidence>
<evidence type="ECO:0000259" key="6">
    <source>
        <dbReference type="Pfam" id="PF08281"/>
    </source>
</evidence>
<comment type="caution">
    <text evidence="7">The sequence shown here is derived from an EMBL/GenBank/DDBJ whole genome shotgun (WGS) entry which is preliminary data.</text>
</comment>
<dbReference type="InterPro" id="IPR013324">
    <property type="entry name" value="RNA_pol_sigma_r3/r4-like"/>
</dbReference>
<keyword evidence="2" id="KW-0805">Transcription regulation</keyword>
<gene>
    <name evidence="7" type="ORF">Prum_020180</name>
</gene>
<reference evidence="7 8" key="1">
    <citation type="submission" date="2020-03" db="EMBL/GenBank/DDBJ databases">
        <title>Whole genome shotgun sequence of Phytohabitans rumicis NBRC 108638.</title>
        <authorList>
            <person name="Komaki H."/>
            <person name="Tamura T."/>
        </authorList>
    </citation>
    <scope>NUCLEOTIDE SEQUENCE [LARGE SCALE GENOMIC DNA]</scope>
    <source>
        <strain evidence="7 8">NBRC 108638</strain>
    </source>
</reference>
<accession>A0A6V8L2P3</accession>
<dbReference type="RefSeq" id="WP_173075685.1">
    <property type="nucleotide sequence ID" value="NZ_BAABJB010000027.1"/>
</dbReference>
<dbReference type="Proteomes" id="UP000482960">
    <property type="component" value="Unassembled WGS sequence"/>
</dbReference>
<keyword evidence="3" id="KW-0731">Sigma factor</keyword>
<dbReference type="InterPro" id="IPR036388">
    <property type="entry name" value="WH-like_DNA-bd_sf"/>
</dbReference>
<evidence type="ECO:0008006" key="9">
    <source>
        <dbReference type="Google" id="ProtNLM"/>
    </source>
</evidence>
<evidence type="ECO:0000259" key="5">
    <source>
        <dbReference type="Pfam" id="PF04542"/>
    </source>
</evidence>
<evidence type="ECO:0000256" key="3">
    <source>
        <dbReference type="ARBA" id="ARBA00023082"/>
    </source>
</evidence>